<sequence>MLKSMNKETLSVVLIPGYMLDESLWDEAVNEMPKEWEIFRATLKEGRTIKEIAQNIAENAPKNFILIGFSLGGYIARSIAEQFPEKVNALILIASSLCSDSEEQKNQKLTAIRLKL</sequence>
<dbReference type="EC" id="3.1.1.85" evidence="2"/>
<proteinExistence type="predicted"/>
<evidence type="ECO:0000313" key="2">
    <source>
        <dbReference type="EMBL" id="VAX44666.1"/>
    </source>
</evidence>
<dbReference type="AlphaFoldDB" id="A0A446ZJJ1"/>
<dbReference type="InterPro" id="IPR000073">
    <property type="entry name" value="AB_hydrolase_1"/>
</dbReference>
<evidence type="ECO:0000259" key="1">
    <source>
        <dbReference type="Pfam" id="PF00561"/>
    </source>
</evidence>
<gene>
    <name evidence="2" type="primary">bioH_2</name>
    <name evidence="2" type="ORF">AC2117_01850</name>
</gene>
<dbReference type="Proteomes" id="UP000294355">
    <property type="component" value="Chromosome"/>
</dbReference>
<dbReference type="Pfam" id="PF00561">
    <property type="entry name" value="Abhydrolase_1"/>
    <property type="match status" value="1"/>
</dbReference>
<feature type="domain" description="AB hydrolase-1" evidence="1">
    <location>
        <begin position="56"/>
        <end position="100"/>
    </location>
</feature>
<dbReference type="GO" id="GO:0090499">
    <property type="term" value="F:pimelyl-[acyl-carrier protein] methyl ester esterase activity"/>
    <property type="evidence" value="ECO:0007669"/>
    <property type="project" value="UniProtKB-EC"/>
</dbReference>
<dbReference type="SUPFAM" id="SSF53474">
    <property type="entry name" value="alpha/beta-Hydrolases"/>
    <property type="match status" value="1"/>
</dbReference>
<protein>
    <submittedName>
        <fullName evidence="2">Pimelyl-[acyl-carrier protein] methyl ester esterase</fullName>
        <ecNumber evidence="2">3.1.1.85</ecNumber>
    </submittedName>
</protein>
<accession>A0A446ZJJ1</accession>
<dbReference type="EMBL" id="LS999521">
    <property type="protein sequence ID" value="VAX44666.1"/>
    <property type="molecule type" value="Genomic_DNA"/>
</dbReference>
<keyword evidence="2" id="KW-0378">Hydrolase</keyword>
<dbReference type="InterPro" id="IPR029058">
    <property type="entry name" value="AB_hydrolase_fold"/>
</dbReference>
<evidence type="ECO:0000313" key="3">
    <source>
        <dbReference type="Proteomes" id="UP000294355"/>
    </source>
</evidence>
<organism evidence="2 3">
    <name type="scientific">Acinetobacter calcoaceticus</name>
    <dbReference type="NCBI Taxonomy" id="471"/>
    <lineage>
        <taxon>Bacteria</taxon>
        <taxon>Pseudomonadati</taxon>
        <taxon>Pseudomonadota</taxon>
        <taxon>Gammaproteobacteria</taxon>
        <taxon>Moraxellales</taxon>
        <taxon>Moraxellaceae</taxon>
        <taxon>Acinetobacter</taxon>
        <taxon>Acinetobacter calcoaceticus/baumannii complex</taxon>
    </lineage>
</organism>
<reference evidence="2 3" key="1">
    <citation type="submission" date="2018-08" db="EMBL/GenBank/DDBJ databases">
        <authorList>
            <person name="Gonzaga-Molto A."/>
        </authorList>
    </citation>
    <scope>NUCLEOTIDE SEQUENCE [LARGE SCALE GENOMIC DNA]</scope>
    <source>
        <strain evidence="2">Acinetobacter calcoaceticus str. 2117</strain>
    </source>
</reference>
<name>A0A446ZJJ1_ACICA</name>
<dbReference type="Gene3D" id="3.40.50.1820">
    <property type="entry name" value="alpha/beta hydrolase"/>
    <property type="match status" value="1"/>
</dbReference>